<dbReference type="InterPro" id="IPR010611">
    <property type="entry name" value="3D_dom"/>
</dbReference>
<dbReference type="PANTHER" id="PTHR30124:SF0">
    <property type="entry name" value="MEMBRANE-BOUND LYTIC MUREIN TRANSGLYCOSYLASE A"/>
    <property type="match status" value="1"/>
</dbReference>
<feature type="domain" description="Lytic transglycosylase MltA" evidence="6">
    <location>
        <begin position="107"/>
        <end position="261"/>
    </location>
</feature>
<dbReference type="SUPFAM" id="SSF50685">
    <property type="entry name" value="Barwin-like endoglucanases"/>
    <property type="match status" value="1"/>
</dbReference>
<evidence type="ECO:0000259" key="6">
    <source>
        <dbReference type="SMART" id="SM00925"/>
    </source>
</evidence>
<evidence type="ECO:0000256" key="3">
    <source>
        <dbReference type="ARBA" id="ARBA00023239"/>
    </source>
</evidence>
<evidence type="ECO:0000256" key="2">
    <source>
        <dbReference type="ARBA" id="ARBA00012587"/>
    </source>
</evidence>
<organism evidence="7 8">
    <name type="scientific">Arcobacter roscoffensis</name>
    <dbReference type="NCBI Taxonomy" id="2961520"/>
    <lineage>
        <taxon>Bacteria</taxon>
        <taxon>Pseudomonadati</taxon>
        <taxon>Campylobacterota</taxon>
        <taxon>Epsilonproteobacteria</taxon>
        <taxon>Campylobacterales</taxon>
        <taxon>Arcobacteraceae</taxon>
        <taxon>Arcobacter</taxon>
    </lineage>
</organism>
<evidence type="ECO:0000313" key="7">
    <source>
        <dbReference type="EMBL" id="UTJ06337.1"/>
    </source>
</evidence>
<gene>
    <name evidence="7" type="ORF">NJU99_13960</name>
</gene>
<dbReference type="Pfam" id="PF06725">
    <property type="entry name" value="3D"/>
    <property type="match status" value="1"/>
</dbReference>
<dbReference type="InterPro" id="IPR036908">
    <property type="entry name" value="RlpA-like_sf"/>
</dbReference>
<keyword evidence="3" id="KW-0456">Lyase</keyword>
<dbReference type="SMART" id="SM00925">
    <property type="entry name" value="MltA"/>
    <property type="match status" value="1"/>
</dbReference>
<evidence type="ECO:0000256" key="1">
    <source>
        <dbReference type="ARBA" id="ARBA00001420"/>
    </source>
</evidence>
<evidence type="ECO:0000313" key="8">
    <source>
        <dbReference type="Proteomes" id="UP001060012"/>
    </source>
</evidence>
<dbReference type="PIRSF" id="PIRSF019422">
    <property type="entry name" value="MltA"/>
    <property type="match status" value="1"/>
</dbReference>
<dbReference type="Gene3D" id="2.40.240.50">
    <property type="entry name" value="Barwin-like endoglucanases"/>
    <property type="match status" value="1"/>
</dbReference>
<keyword evidence="4" id="KW-0961">Cell wall biogenesis/degradation</keyword>
<dbReference type="RefSeq" id="WP_254576517.1">
    <property type="nucleotide sequence ID" value="NZ_CP100595.1"/>
</dbReference>
<accession>A0ABY5E377</accession>
<dbReference type="Proteomes" id="UP001060012">
    <property type="component" value="Chromosome"/>
</dbReference>
<dbReference type="InterPro" id="IPR026044">
    <property type="entry name" value="MltA"/>
</dbReference>
<comment type="catalytic activity">
    <reaction evidence="1">
        <text>Exolytic cleavage of the (1-&gt;4)-beta-glycosidic linkage between N-acetylmuramic acid (MurNAc) and N-acetylglucosamine (GlcNAc) residues in peptidoglycan, from either the reducing or the non-reducing ends of the peptidoglycan chains, with concomitant formation of a 1,6-anhydrobond in the MurNAc residue.</text>
        <dbReference type="EC" id="4.2.2.n1"/>
    </reaction>
</comment>
<dbReference type="CDD" id="cd14485">
    <property type="entry name" value="mltA_like_LT_A"/>
    <property type="match status" value="1"/>
</dbReference>
<evidence type="ECO:0000256" key="5">
    <source>
        <dbReference type="ARBA" id="ARBA00030918"/>
    </source>
</evidence>
<dbReference type="PANTHER" id="PTHR30124">
    <property type="entry name" value="MEMBRANE-BOUND LYTIC MUREIN TRANSGLYCOSYLASE A"/>
    <property type="match status" value="1"/>
</dbReference>
<dbReference type="EMBL" id="CP100595">
    <property type="protein sequence ID" value="UTJ06337.1"/>
    <property type="molecule type" value="Genomic_DNA"/>
</dbReference>
<reference evidence="7" key="1">
    <citation type="submission" date="2022-07" db="EMBL/GenBank/DDBJ databases">
        <title>Arcobacter roscoffensis sp. nov., a marine bacterium isolated from coastal seawater collected from Roscoff, France.</title>
        <authorList>
            <person name="Pascual J."/>
            <person name="Lepeaux C."/>
            <person name="Methner A."/>
            <person name="Overmann J."/>
        </authorList>
    </citation>
    <scope>NUCLEOTIDE SEQUENCE</scope>
    <source>
        <strain evidence="7">ARW1-2F2</strain>
    </source>
</reference>
<dbReference type="PROSITE" id="PS51257">
    <property type="entry name" value="PROKAR_LIPOPROTEIN"/>
    <property type="match status" value="1"/>
</dbReference>
<name>A0ABY5E377_9BACT</name>
<dbReference type="InterPro" id="IPR005300">
    <property type="entry name" value="MltA_B"/>
</dbReference>
<evidence type="ECO:0000256" key="4">
    <source>
        <dbReference type="ARBA" id="ARBA00023316"/>
    </source>
</evidence>
<keyword evidence="8" id="KW-1185">Reference proteome</keyword>
<dbReference type="CDD" id="cd14668">
    <property type="entry name" value="mlta_B"/>
    <property type="match status" value="1"/>
</dbReference>
<dbReference type="Gene3D" id="2.40.40.10">
    <property type="entry name" value="RlpA-like domain"/>
    <property type="match status" value="1"/>
</dbReference>
<proteinExistence type="predicted"/>
<dbReference type="Pfam" id="PF03562">
    <property type="entry name" value="MltA"/>
    <property type="match status" value="1"/>
</dbReference>
<sequence length="356" mass="40830">MKYIVLLTAFIFIFTGCSSKQEEVTTTLKQSTYDYMHGFFDDDLDEALVVFKKACINASKKEIFKNVCENSLLYENGEEFFTKYFTPRVLVSNKGDLGLITGYYEPLLYGSLEKTSRFKYPIYKTPKDLVNLRDKQKYQNFKRFKYKAKVKDGLLYPYDTREYIEKRKDLEPIVYVDNKVDLFFLHIQGSGRVQLENGEILNIGYANQNGRKYVAIGKTLIDKGYLEKKNVSLQSIKEFLENNPKKTDEILNSNPSYIFFTKKDKTATGSLGVPLLAKRNIAVDRRHIPLGMPVFIQTKNPKTKEPINRLVVAADTGGAIKGEVRADFFFGYGNSAEELAGLMKEKGRLFILVPKI</sequence>
<dbReference type="EC" id="4.2.2.n1" evidence="2"/>
<protein>
    <recommendedName>
        <fullName evidence="2">peptidoglycan lytic exotransglycosylase</fullName>
        <ecNumber evidence="2">4.2.2.n1</ecNumber>
    </recommendedName>
    <alternativeName>
        <fullName evidence="5">Murein hydrolase A</fullName>
    </alternativeName>
</protein>